<sequence length="220" mass="25338">MTDEKNTCKLCDSSCQLFYQDKRKYFKCDSCGLIFTNDAPGKVEEEAHYRSQWEETQPEFWISQADVLLQIIRNYHEPLQILDFGSGSGELTRELRSRDLSVTPLEPMEQGYLKDQQYPGLFDVVVALEVLEHLPQPLEELLEIDRVLAPGGIFVCSTALTNAFLDHASGRDQFAQWWYKDDPTHLCFFGNRTLEALAQRLDWGLDIYGEKAFVMKKPGE</sequence>
<organism evidence="1 2">
    <name type="scientific">Candidatus Nitrohelix vancouverensis</name>
    <dbReference type="NCBI Taxonomy" id="2705534"/>
    <lineage>
        <taxon>Bacteria</taxon>
        <taxon>Pseudomonadati</taxon>
        <taxon>Nitrospinota/Tectimicrobiota group</taxon>
        <taxon>Nitrospinota</taxon>
        <taxon>Nitrospinia</taxon>
        <taxon>Nitrospinales</taxon>
        <taxon>Nitrospinaceae</taxon>
        <taxon>Candidatus Nitrohelix</taxon>
    </lineage>
</organism>
<dbReference type="SUPFAM" id="SSF53335">
    <property type="entry name" value="S-adenosyl-L-methionine-dependent methyltransferases"/>
    <property type="match status" value="1"/>
</dbReference>
<evidence type="ECO:0000313" key="2">
    <source>
        <dbReference type="Proteomes" id="UP000594464"/>
    </source>
</evidence>
<dbReference type="GO" id="GO:0008168">
    <property type="term" value="F:methyltransferase activity"/>
    <property type="evidence" value="ECO:0007669"/>
    <property type="project" value="UniProtKB-KW"/>
</dbReference>
<dbReference type="Proteomes" id="UP000594464">
    <property type="component" value="Chromosome"/>
</dbReference>
<gene>
    <name evidence="1" type="ORF">G3M78_04415</name>
</gene>
<keyword evidence="1" id="KW-0489">Methyltransferase</keyword>
<name>A0A7T0C186_9BACT</name>
<accession>A0A7T0C186</accession>
<dbReference type="Pfam" id="PF13489">
    <property type="entry name" value="Methyltransf_23"/>
    <property type="match status" value="1"/>
</dbReference>
<dbReference type="CDD" id="cd02440">
    <property type="entry name" value="AdoMet_MTases"/>
    <property type="match status" value="1"/>
</dbReference>
<dbReference type="GO" id="GO:0032259">
    <property type="term" value="P:methylation"/>
    <property type="evidence" value="ECO:0007669"/>
    <property type="project" value="UniProtKB-KW"/>
</dbReference>
<proteinExistence type="predicted"/>
<keyword evidence="1" id="KW-0808">Transferase</keyword>
<dbReference type="EMBL" id="CP048620">
    <property type="protein sequence ID" value="QPJ64673.1"/>
    <property type="molecule type" value="Genomic_DNA"/>
</dbReference>
<dbReference type="KEGG" id="nva:G3M78_04415"/>
<protein>
    <submittedName>
        <fullName evidence="1">Class I SAM-dependent methyltransferase</fullName>
    </submittedName>
</protein>
<dbReference type="Gene3D" id="3.40.50.150">
    <property type="entry name" value="Vaccinia Virus protein VP39"/>
    <property type="match status" value="1"/>
</dbReference>
<evidence type="ECO:0000313" key="1">
    <source>
        <dbReference type="EMBL" id="QPJ64673.1"/>
    </source>
</evidence>
<dbReference type="InterPro" id="IPR029063">
    <property type="entry name" value="SAM-dependent_MTases_sf"/>
</dbReference>
<reference evidence="2" key="1">
    <citation type="submission" date="2020-02" db="EMBL/GenBank/DDBJ databases">
        <title>Genomic and physiological characterization of two novel Nitrospinaceae genera.</title>
        <authorList>
            <person name="Mueller A.J."/>
            <person name="Jung M.-Y."/>
            <person name="Strachan C.R."/>
            <person name="Herbold C.W."/>
            <person name="Kirkegaard R.H."/>
            <person name="Daims H."/>
        </authorList>
    </citation>
    <scope>NUCLEOTIDE SEQUENCE [LARGE SCALE GENOMIC DNA]</scope>
</reference>
<dbReference type="AlphaFoldDB" id="A0A7T0C186"/>